<dbReference type="PROSITE" id="PS00022">
    <property type="entry name" value="EGF_1"/>
    <property type="match status" value="1"/>
</dbReference>
<sequence>ICDGNAGTAACNIVYNDYFVKQRNGIIVRNSGGVCASPDVCTGCNEGFYSSGAYCEACQSIEFCNLHRCTTGTSSTCHYCEGEYSEAVGEYVYDRWEDKTACQEVCSWRSTGKRCYPGTCSGLGKGNGLLSSCNCIAGFSGDHCENIEDQPVITDNIATFRVGEGTTNVIKFPPLPTDLSPDFKDTVWTDYGGYTKAETNFGALYKLRDEVGNVPDKPSYIDSFQFGIIYGFISLTLERGGVSSELTWNCQGASENAPQSLNYRCQTSFDLMQWNLPFQHGDRGVVSELTDLKALSRKADNRVKFLAKTKNGGRTYYIDRDDSDARKHYSLNGKDLTYTYELGFDFIRPYHCMLSSSCTDQPLDVPDFVAVKPVTITWSGWLDDLSGVGMYQYELFALIAKGSDELMTGDLVAGPTNIIGTESRLEITFPDPGAYFVVLTCFDRAGNFKSTRRILLFDDASVVSIRHQYPNLIMSATKETNRLWIIDQPPVIYVKWTDRFINERHHAMKWLNTVNPDPAVSAEYDDREGERTIEWKTNANAILEFQVKYQIMYGETQIRAKDFLKTWNVLAQDTFISEVLEDGERINIWVRAYDAVGAYIDDFVYATADSSPPIIQNLWLTRGNFLNVAVHNLLELNQMTIEWELFDVHSGILNASWRLFDNFTNKDYLHGKEAVPPQGEAANLAACGAKYGSYARGANCYCTPFDGCYHKHFQVKPDIKDNGEGLIVGRDMGVHEYDYFIEITTYNRALLKTVLSFKLTIDISPPHIGVLHDGIVGSPEVDFQQSLTLNAYWEGFFDKESGIKFYRYKFAETCVGKEYFVLESPLRSQTFETTTTSATFTAPREGKYYITIAAYNHALEHSDLVCSDGVVIDTFAPSVTEVEVTGARAVPGLVKGIQGNVWVLSRDRFIRKVFRPTQACWDKATSLSFFTDLPKQRHPNDTIVDEYNDTVCDRYSGAPNSLGGVLPSTHAAVGPILVDTTAPEFSGSIDVHLSGTYLVATWPAGAFIESEDVFPLKYEFAVGENNHPTSIINYRPLSSGGDCTLTSSPTCTAISLSSLDWQLHGHHEYHVAIKVTNTAGEFTIGISSPYIHDVQLPSLGKVLEVDPEDLQDIDFQVNRVKIAATWSGFYHPYLDISFSIALGTKPNGTDIRGFQSVNGTSATFEGLNLNVYQKYYVSIKASSSAGYVIVSSDGVMVVQVGANFGAIIIKDGVPCNGTGLSSRMFSHHTDDQRIPCQVDIDYQSSANSLHAYWTIPDSMKPYITLAYWSVEIRAPNLNAWNSFTEYEELANVHETRNGQLILEPGRMYRSKVKLCASHFCGQPVVSNGVTVITDPPVSRNMSLTYTDNGQIIVVLEKFFDPSIENAQAARDAMDHYEWALTDNSDAAKILSVWERVPDNAIHALNVTHISFIVHLAKPLDFSECRRLSVRGYNKVGMWSAVSMDIKDCSQIDPHWIKPKIVIDVVPQKPMTTAGGVVLDGFGQAEANLIPQNGIWAVQDQDYTPYKNILSAVWPNLRHRLYDWAVIEWNVDEQVTHFARTNIILENPCGHPNAIACGRTDKEYVNVYLNENNYLVDGRRYVICIHANMTAINKERWTEYLEAVSACSDGVTVDLAPPTPGKVWIGTEDTQMYQVSLSDLMVHWESFIDLEVYGINIHPTTVQKYEVAIGSSYGGVDVVDFRNVGITNHATFHDLLLTNGHTYYATVRATDFVNRTMTVTSKGVKIDVTVPEKANLPITVGGKFITSTSEVGACWNGVFYEVESEIDYYMWAVGSEPGVDDAMIYTLTRDTCADSDTNNPVNLKEGYPYFISVRAFNKLGLSSLATSWAYIVETSPPIAGHVYDGNSSLADQLGIKDLDFQTDLKNLTVRWEGFYDPHSAITSYYISVGTCPQCEDILTEQNIGIKSEVTLHHLTLVSGLTYFTSITACNGADMCTTVTSDGITLDNSPPISGTVLDGVRGTDIYYQASTIYLAAEWFGYSDSQSGLDRYTYRVGTSPGGSNIIPETKLHLTEEVIITDVQQRNVSKLPLQTLIYTTVRVYNKAGLYAEAASNGFMVDNSPPVFTKEATLGPIGSMLLNTLITRTTLMVEWDVYDDESFIDRQYVSIESHVGGDFNLSSIPLNGIVRDYIFTDLDLNDGSRYYVTVWCCNGAGLCTKSTTPSILMDSTPPTMGMFAINTDHAANQRRQSPGWMTWGVYTLNLAWLGFADVHSGIDYYNVTVGSTYMGRDLNKVLGEATTLYHVGSTSIVKSEGAVQTFSFEIAPVVSHELIYIAVWAVNKVGLSSPVLHQAFRLVFGGVMELVRRCSAFSCVGHCVCAPEDEVCSNPRPCTDKSAIKKTEINVMDVRNLRFENGEENVTYVATDTVLAARWRLNRANVDNPIWYEWSVGYEYASDPQGIFDVLSDRVWHDIGQRTSVVFSIPRGKKLSYGMKYSVFVRAWYANGVYAVFKSPGVIIDTAPPKTTSIQGAAVRDKLTLNQTKDIDFIRKKMTLYAEWENKFLYTADKVSYFKIYVSTSPGGHDIHYVDENLPPSATSFFISFMNWKPYTKYYTNVIAYSYAGRHRTESSDGFLLDTEPPIPGVVFDGIGLHDLEFQNNSHIISAHWHGFTDKGSGIARYYVCATDIDTDPNNGGNCTLTPWRNNGIKTQVTFDLSESLQTGADVKFLVYAVDFSGYSSTIVQSDGIHIDSTPPYPENKHSFGDNLVRNPSFELGSDADKVSYNSSVQIQCGTQILQDWKTADTNVKSNCGIVYASNNSIAQQGHSFVQIRGSGIIQNITGLQVGAKYRVSFYASHLPLDTIFISNREGFVKFGDIAYVFLLYTKPSRKDVKTLSSDNSDLYWQYYVYYFTAKSNTVMLQFGSYDEMTGFALDQVKVQQNYLTELDASSTANAVKVQTVFIHDWASVHAYWSFVDLESPIVDYSWAVGYSPYGTHLQDYRSVGLETHSSSKELHLVHNTYIYVSILATNAVGLTSKATSDPILIDLTPPVFSFVHDGSSVYEDKNVQSENVIRVVWKVDDKESGLDFCEWAIGTSPGGIDIQAYITMEDKTSGKVQLPYAIINRKTLYSTIRCYNQAGLHSIKSSDGLLIITTPPNTESVVLDLVPQSVTEYTAMDRYQSNNTNIRLKWTGFEDIIPINRYEVKLKGEGVDLSTVIIGQPQGSYTYMELQKLNLLEGNYMAIVTGINLVDSQSNGVNTTFMVATNPPRQDSTNIDQFIQVIEPDSTNTDQFVQAIEPDSTYTDQFVQAFEPDSTNTDQFVQTIEPDSTNTDLFLQAIEPDSTNTDQFVQAIEPDSTYTDQFVQAIEPDSTYTDQFVQAIEPDSTYTDQFVQAIEPDSTNQ</sequence>
<reference evidence="2 3" key="1">
    <citation type="submission" date="2024-11" db="EMBL/GenBank/DDBJ databases">
        <title>Chromosome-level genome assembly of the freshwater bivalve Anodonta woodiana.</title>
        <authorList>
            <person name="Chen X."/>
        </authorList>
    </citation>
    <scope>NUCLEOTIDE SEQUENCE [LARGE SCALE GENOMIC DNA]</scope>
    <source>
        <strain evidence="2">MN2024</strain>
        <tissue evidence="2">Gills</tissue>
    </source>
</reference>
<dbReference type="Proteomes" id="UP001634394">
    <property type="component" value="Unassembled WGS sequence"/>
</dbReference>
<organism evidence="2 3">
    <name type="scientific">Sinanodonta woodiana</name>
    <name type="common">Chinese pond mussel</name>
    <name type="synonym">Anodonta woodiana</name>
    <dbReference type="NCBI Taxonomy" id="1069815"/>
    <lineage>
        <taxon>Eukaryota</taxon>
        <taxon>Metazoa</taxon>
        <taxon>Spiralia</taxon>
        <taxon>Lophotrochozoa</taxon>
        <taxon>Mollusca</taxon>
        <taxon>Bivalvia</taxon>
        <taxon>Autobranchia</taxon>
        <taxon>Heteroconchia</taxon>
        <taxon>Palaeoheterodonta</taxon>
        <taxon>Unionida</taxon>
        <taxon>Unionoidea</taxon>
        <taxon>Unionidae</taxon>
        <taxon>Unioninae</taxon>
        <taxon>Sinanodonta</taxon>
    </lineage>
</organism>
<dbReference type="InterPro" id="IPR000742">
    <property type="entry name" value="EGF"/>
</dbReference>
<name>A0ABD3TYH2_SINWO</name>
<dbReference type="EMBL" id="JBJQND010000017">
    <property type="protein sequence ID" value="KAL3841830.1"/>
    <property type="molecule type" value="Genomic_DNA"/>
</dbReference>
<dbReference type="Gene3D" id="2.60.120.260">
    <property type="entry name" value="Galactose-binding domain-like"/>
    <property type="match status" value="1"/>
</dbReference>
<keyword evidence="3" id="KW-1185">Reference proteome</keyword>
<feature type="non-terminal residue" evidence="2">
    <location>
        <position position="1"/>
    </location>
</feature>
<dbReference type="PANTHER" id="PTHR16897:SF2">
    <property type="entry name" value="OS03G0226600 PROTEIN"/>
    <property type="match status" value="1"/>
</dbReference>
<accession>A0ABD3TYH2</accession>
<dbReference type="PROSITE" id="PS01186">
    <property type="entry name" value="EGF_2"/>
    <property type="match status" value="1"/>
</dbReference>
<feature type="domain" description="Fibronectin type-III" evidence="1">
    <location>
        <begin position="2071"/>
        <end position="2170"/>
    </location>
</feature>
<evidence type="ECO:0000259" key="1">
    <source>
        <dbReference type="PROSITE" id="PS50853"/>
    </source>
</evidence>
<dbReference type="InterPro" id="IPR036116">
    <property type="entry name" value="FN3_sf"/>
</dbReference>
<dbReference type="PANTHER" id="PTHR16897">
    <property type="entry name" value="OS10G0105400 PROTEIN"/>
    <property type="match status" value="1"/>
</dbReference>
<evidence type="ECO:0000313" key="3">
    <source>
        <dbReference type="Proteomes" id="UP001634394"/>
    </source>
</evidence>
<dbReference type="PROSITE" id="PS50853">
    <property type="entry name" value="FN3"/>
    <property type="match status" value="1"/>
</dbReference>
<gene>
    <name evidence="2" type="ORF">ACJMK2_019929</name>
</gene>
<evidence type="ECO:0000313" key="2">
    <source>
        <dbReference type="EMBL" id="KAL3841830.1"/>
    </source>
</evidence>
<dbReference type="InterPro" id="IPR003961">
    <property type="entry name" value="FN3_dom"/>
</dbReference>
<protein>
    <recommendedName>
        <fullName evidence="1">Fibronectin type-III domain-containing protein</fullName>
    </recommendedName>
</protein>
<dbReference type="SUPFAM" id="SSF49265">
    <property type="entry name" value="Fibronectin type III"/>
    <property type="match status" value="2"/>
</dbReference>
<comment type="caution">
    <text evidence="2">The sequence shown here is derived from an EMBL/GenBank/DDBJ whole genome shotgun (WGS) entry which is preliminary data.</text>
</comment>
<proteinExistence type="predicted"/>